<dbReference type="OrthoDB" id="9781621at2"/>
<reference evidence="12 13" key="1">
    <citation type="journal article" date="2011" name="J. Bacteriol.">
        <title>Complete genome sequence of the industrial strain Ketogulonicigenium vulgare WSH-001.</title>
        <authorList>
            <person name="Liu L."/>
            <person name="Li Y."/>
            <person name="Zhang J."/>
            <person name="Zhou Z."/>
            <person name="Liu J."/>
            <person name="Li X."/>
            <person name="Zhou J."/>
            <person name="Du G."/>
            <person name="Wang L."/>
            <person name="Chen J."/>
        </authorList>
    </citation>
    <scope>NUCLEOTIDE SEQUENCE [LARGE SCALE GENOMIC DNA]</scope>
    <source>
        <strain evidence="12 13">WSH-001</strain>
    </source>
</reference>
<dbReference type="PRINTS" id="PR00368">
    <property type="entry name" value="FADPNR"/>
</dbReference>
<evidence type="ECO:0000313" key="13">
    <source>
        <dbReference type="Proteomes" id="UP000000692"/>
    </source>
</evidence>
<organism evidence="12 13">
    <name type="scientific">Ketogulonicigenium vulgare (strain WSH-001)</name>
    <dbReference type="NCBI Taxonomy" id="759362"/>
    <lineage>
        <taxon>Bacteria</taxon>
        <taxon>Pseudomonadati</taxon>
        <taxon>Pseudomonadota</taxon>
        <taxon>Alphaproteobacteria</taxon>
        <taxon>Rhodobacterales</taxon>
        <taxon>Roseobacteraceae</taxon>
        <taxon>Ketogulonicigenium</taxon>
    </lineage>
</organism>
<evidence type="ECO:0000259" key="11">
    <source>
        <dbReference type="Pfam" id="PF22366"/>
    </source>
</evidence>
<dbReference type="AlphaFoldDB" id="F9Y7P8"/>
<dbReference type="PRINTS" id="PR00411">
    <property type="entry name" value="PNDRDTASEI"/>
</dbReference>
<evidence type="ECO:0000256" key="1">
    <source>
        <dbReference type="ARBA" id="ARBA00005272"/>
    </source>
</evidence>
<evidence type="ECO:0000256" key="6">
    <source>
        <dbReference type="ARBA" id="ARBA00023002"/>
    </source>
</evidence>
<evidence type="ECO:0000256" key="3">
    <source>
        <dbReference type="ARBA" id="ARBA00022630"/>
    </source>
</evidence>
<evidence type="ECO:0000256" key="2">
    <source>
        <dbReference type="ARBA" id="ARBA00012637"/>
    </source>
</evidence>
<keyword evidence="3" id="KW-0285">Flavoprotein</keyword>
<dbReference type="InterPro" id="IPR036188">
    <property type="entry name" value="FAD/NAD-bd_sf"/>
</dbReference>
<dbReference type="InterPro" id="IPR023753">
    <property type="entry name" value="FAD/NAD-binding_dom"/>
</dbReference>
<proteinExistence type="inferred from homology"/>
<keyword evidence="5" id="KW-0809">Transit peptide</keyword>
<evidence type="ECO:0000256" key="9">
    <source>
        <dbReference type="SAM" id="Phobius"/>
    </source>
</evidence>
<keyword evidence="9" id="KW-0472">Membrane</keyword>
<dbReference type="InterPro" id="IPR045024">
    <property type="entry name" value="NDH-2"/>
</dbReference>
<comment type="similarity">
    <text evidence="1">Belongs to the NADH dehydrogenase family.</text>
</comment>
<keyword evidence="9" id="KW-1133">Transmembrane helix</keyword>
<sequence length="420" mass="46199">MAHRVVVVGAGFAGLQLVQNLKGSGCDITLIDQRNHHLFQPLLYQVATTLLATSEIAWPIRRLMRPRKDVTTLLATVDGVDRETREVLLRDGTRVPYDTLVLATGARHAYFGRDEWEADAPGLKTLEDATTIRRRLLLAFERAELTTDPAEREALLTFAIIGAGPTGVELAGIIAELAHRILPREFRRIDTDRARIMLIEAGPRILPAFSPNLSDYAAQSLQKVGVEVLTGKPVTQISDKGIVLGDEPIAARTVIWAAGVQASRAKDWLGGVEADRAGRVMVQPDLTLAGAPDIFVLGDTAHVESDGKPVPGVAPAAKQQGEYAAKLIRTRLEGKDAPAPFKYKHMGNLATIGRNSAVIEFGKFQMRGWLAWWIWGFAHIYFLIGTRSRIVVLLSWLWIFISGQNSARLITQKETLKDDV</sequence>
<feature type="domain" description="FAD/NAD(P)-binding" evidence="10">
    <location>
        <begin position="4"/>
        <end position="321"/>
    </location>
</feature>
<keyword evidence="9 12" id="KW-0812">Transmembrane</keyword>
<accession>F9Y7P8</accession>
<feature type="domain" description="External alternative NADH-ubiquinone oxidoreductase-like C-terminal" evidence="11">
    <location>
        <begin position="345"/>
        <end position="403"/>
    </location>
</feature>
<keyword evidence="7" id="KW-0520">NAD</keyword>
<dbReference type="Proteomes" id="UP000000692">
    <property type="component" value="Chromosome"/>
</dbReference>
<dbReference type="eggNOG" id="COG1252">
    <property type="taxonomic scope" value="Bacteria"/>
</dbReference>
<gene>
    <name evidence="12" type="primary">ndhd</name>
    <name evidence="12" type="ordered locus">KVU_0025</name>
</gene>
<dbReference type="PANTHER" id="PTHR43706:SF47">
    <property type="entry name" value="EXTERNAL NADH-UBIQUINONE OXIDOREDUCTASE 1, MITOCHONDRIAL-RELATED"/>
    <property type="match status" value="1"/>
</dbReference>
<keyword evidence="13" id="KW-1185">Reference proteome</keyword>
<protein>
    <recommendedName>
        <fullName evidence="2">NADH:ubiquinone reductase (non-electrogenic)</fullName>
        <ecNumber evidence="2">1.6.5.9</ecNumber>
    </recommendedName>
</protein>
<dbReference type="EC" id="1.6.5.9" evidence="2"/>
<dbReference type="SUPFAM" id="SSF51905">
    <property type="entry name" value="FAD/NAD(P)-binding domain"/>
    <property type="match status" value="1"/>
</dbReference>
<dbReference type="Pfam" id="PF07992">
    <property type="entry name" value="Pyr_redox_2"/>
    <property type="match status" value="1"/>
</dbReference>
<dbReference type="Gene3D" id="3.50.50.100">
    <property type="match status" value="1"/>
</dbReference>
<evidence type="ECO:0000256" key="5">
    <source>
        <dbReference type="ARBA" id="ARBA00022946"/>
    </source>
</evidence>
<evidence type="ECO:0000256" key="4">
    <source>
        <dbReference type="ARBA" id="ARBA00022827"/>
    </source>
</evidence>
<dbReference type="EMBL" id="CP002018">
    <property type="protein sequence ID" value="AEM39864.1"/>
    <property type="molecule type" value="Genomic_DNA"/>
</dbReference>
<dbReference type="RefSeq" id="WP_013383278.1">
    <property type="nucleotide sequence ID" value="NC_017384.1"/>
</dbReference>
<evidence type="ECO:0000259" key="10">
    <source>
        <dbReference type="Pfam" id="PF07992"/>
    </source>
</evidence>
<dbReference type="PATRIC" id="fig|759362.5.peg.30"/>
<feature type="transmembrane region" description="Helical" evidence="9">
    <location>
        <begin position="368"/>
        <end position="384"/>
    </location>
</feature>
<keyword evidence="6 12" id="KW-0560">Oxidoreductase</keyword>
<evidence type="ECO:0000256" key="8">
    <source>
        <dbReference type="ARBA" id="ARBA00047599"/>
    </source>
</evidence>
<dbReference type="KEGG" id="kvl:KVU_0025"/>
<dbReference type="GO" id="GO:0050136">
    <property type="term" value="F:NADH dehydrogenase (quinone) (non-electrogenic) activity"/>
    <property type="evidence" value="ECO:0007669"/>
    <property type="project" value="UniProtKB-EC"/>
</dbReference>
<name>F9Y7P8_KETVW</name>
<dbReference type="HOGENOM" id="CLU_021377_7_1_5"/>
<dbReference type="PANTHER" id="PTHR43706">
    <property type="entry name" value="NADH DEHYDROGENASE"/>
    <property type="match status" value="1"/>
</dbReference>
<evidence type="ECO:0000256" key="7">
    <source>
        <dbReference type="ARBA" id="ARBA00023027"/>
    </source>
</evidence>
<keyword evidence="4" id="KW-0274">FAD</keyword>
<dbReference type="Pfam" id="PF22366">
    <property type="entry name" value="NDH2_C"/>
    <property type="match status" value="1"/>
</dbReference>
<feature type="transmembrane region" description="Helical" evidence="9">
    <location>
        <begin position="390"/>
        <end position="407"/>
    </location>
</feature>
<dbReference type="InterPro" id="IPR054585">
    <property type="entry name" value="NDH2-like_C"/>
</dbReference>
<comment type="catalytic activity">
    <reaction evidence="8">
        <text>a quinone + NADH + H(+) = a quinol + NAD(+)</text>
        <dbReference type="Rhea" id="RHEA:46160"/>
        <dbReference type="ChEBI" id="CHEBI:15378"/>
        <dbReference type="ChEBI" id="CHEBI:24646"/>
        <dbReference type="ChEBI" id="CHEBI:57540"/>
        <dbReference type="ChEBI" id="CHEBI:57945"/>
        <dbReference type="ChEBI" id="CHEBI:132124"/>
        <dbReference type="EC" id="1.6.5.9"/>
    </reaction>
</comment>
<evidence type="ECO:0000313" key="12">
    <source>
        <dbReference type="EMBL" id="AEM39864.1"/>
    </source>
</evidence>